<accession>L8H7Z0</accession>
<feature type="chain" id="PRO_5003990493" description="Secreted protein" evidence="1">
    <location>
        <begin position="25"/>
        <end position="315"/>
    </location>
</feature>
<dbReference type="VEuPathDB" id="AmoebaDB:ACA1_228700"/>
<evidence type="ECO:0000256" key="1">
    <source>
        <dbReference type="SAM" id="SignalP"/>
    </source>
</evidence>
<dbReference type="RefSeq" id="XP_004346544.1">
    <property type="nucleotide sequence ID" value="XM_004346494.1"/>
</dbReference>
<evidence type="ECO:0000313" key="2">
    <source>
        <dbReference type="EMBL" id="ELR21599.1"/>
    </source>
</evidence>
<dbReference type="EMBL" id="KB007901">
    <property type="protein sequence ID" value="ELR21599.1"/>
    <property type="molecule type" value="Genomic_DNA"/>
</dbReference>
<dbReference type="GeneID" id="14922502"/>
<name>L8H7Z0_ACACF</name>
<keyword evidence="1" id="KW-0732">Signal</keyword>
<evidence type="ECO:0008006" key="4">
    <source>
        <dbReference type="Google" id="ProtNLM"/>
    </source>
</evidence>
<dbReference type="Proteomes" id="UP000011083">
    <property type="component" value="Unassembled WGS sequence"/>
</dbReference>
<keyword evidence="3" id="KW-1185">Reference proteome</keyword>
<proteinExistence type="predicted"/>
<feature type="signal peptide" evidence="1">
    <location>
        <begin position="1"/>
        <end position="24"/>
    </location>
</feature>
<evidence type="ECO:0000313" key="3">
    <source>
        <dbReference type="Proteomes" id="UP000011083"/>
    </source>
</evidence>
<dbReference type="KEGG" id="acan:ACA1_228700"/>
<protein>
    <recommendedName>
        <fullName evidence="4">Secreted protein</fullName>
    </recommendedName>
</protein>
<sequence length="315" mass="33877">MHADKVVLWAVLVFFAGWATVADSVEMCACPNPPAYGVVPLFEKVTSALCGAVLYAPPELNALSQGIKAGCAQLAATELRGTLTQISELTSTTQELLNSTLLPNCQQGLALKRQWDATSDPAQRAALEAEWASGLFNVTVHVLGRYTQTLLQLRQNLTTAAVADFASGGLDACNRVNHSQTQLESELAYWEAVLKNCSGVPEVCTYAKERIANVTARVDALAPSVRFCAAFAPGLTQAYQGYRAVDLDLQQLINGLELGLQNPLQYVATMLQQTCATLSSPTFLLGMTAVLSNLNENTRTDILRHDICVIEAVPC</sequence>
<reference evidence="2 3" key="1">
    <citation type="journal article" date="2013" name="Genome Biol.">
        <title>Genome of Acanthamoeba castellanii highlights extensive lateral gene transfer and early evolution of tyrosine kinase signaling.</title>
        <authorList>
            <person name="Clarke M."/>
            <person name="Lohan A.J."/>
            <person name="Liu B."/>
            <person name="Lagkouvardos I."/>
            <person name="Roy S."/>
            <person name="Zafar N."/>
            <person name="Bertelli C."/>
            <person name="Schilde C."/>
            <person name="Kianianmomeni A."/>
            <person name="Burglin T.R."/>
            <person name="Frech C."/>
            <person name="Turcotte B."/>
            <person name="Kopec K.O."/>
            <person name="Synnott J.M."/>
            <person name="Choo C."/>
            <person name="Paponov I."/>
            <person name="Finkler A."/>
            <person name="Soon Heng Tan C."/>
            <person name="Hutchins A.P."/>
            <person name="Weinmeier T."/>
            <person name="Rattei T."/>
            <person name="Chu J.S."/>
            <person name="Gimenez G."/>
            <person name="Irimia M."/>
            <person name="Rigden D.J."/>
            <person name="Fitzpatrick D.A."/>
            <person name="Lorenzo-Morales J."/>
            <person name="Bateman A."/>
            <person name="Chiu C.H."/>
            <person name="Tang P."/>
            <person name="Hegemann P."/>
            <person name="Fromm H."/>
            <person name="Raoult D."/>
            <person name="Greub G."/>
            <person name="Miranda-Saavedra D."/>
            <person name="Chen N."/>
            <person name="Nash P."/>
            <person name="Ginger M.L."/>
            <person name="Horn M."/>
            <person name="Schaap P."/>
            <person name="Caler L."/>
            <person name="Loftus B."/>
        </authorList>
    </citation>
    <scope>NUCLEOTIDE SEQUENCE [LARGE SCALE GENOMIC DNA]</scope>
    <source>
        <strain evidence="2 3">Neff</strain>
    </source>
</reference>
<organism evidence="2 3">
    <name type="scientific">Acanthamoeba castellanii (strain ATCC 30010 / Neff)</name>
    <dbReference type="NCBI Taxonomy" id="1257118"/>
    <lineage>
        <taxon>Eukaryota</taxon>
        <taxon>Amoebozoa</taxon>
        <taxon>Discosea</taxon>
        <taxon>Longamoebia</taxon>
        <taxon>Centramoebida</taxon>
        <taxon>Acanthamoebidae</taxon>
        <taxon>Acanthamoeba</taxon>
    </lineage>
</organism>
<dbReference type="AlphaFoldDB" id="L8H7Z0"/>
<gene>
    <name evidence="2" type="ORF">ACA1_228700</name>
</gene>